<evidence type="ECO:0000313" key="5">
    <source>
        <dbReference type="Proteomes" id="UP001295444"/>
    </source>
</evidence>
<keyword evidence="2" id="KW-0067">ATP-binding</keyword>
<evidence type="ECO:0000256" key="2">
    <source>
        <dbReference type="ARBA" id="ARBA00022840"/>
    </source>
</evidence>
<dbReference type="GO" id="GO:0005524">
    <property type="term" value="F:ATP binding"/>
    <property type="evidence" value="ECO:0007669"/>
    <property type="project" value="UniProtKB-KW"/>
</dbReference>
<protein>
    <submittedName>
        <fullName evidence="4">Insulin receptor-related -like</fullName>
    </submittedName>
</protein>
<feature type="domain" description="Protein kinase" evidence="3">
    <location>
        <begin position="573"/>
        <end position="858"/>
    </location>
</feature>
<dbReference type="PANTHER" id="PTHR24418">
    <property type="entry name" value="TYROSINE-PROTEIN KINASE"/>
    <property type="match status" value="1"/>
</dbReference>
<evidence type="ECO:0000259" key="3">
    <source>
        <dbReference type="PROSITE" id="PS50011"/>
    </source>
</evidence>
<dbReference type="InterPro" id="IPR000719">
    <property type="entry name" value="Prot_kinase_dom"/>
</dbReference>
<proteinExistence type="predicted"/>
<dbReference type="GO" id="GO:0004672">
    <property type="term" value="F:protein kinase activity"/>
    <property type="evidence" value="ECO:0007669"/>
    <property type="project" value="InterPro"/>
</dbReference>
<dbReference type="Pfam" id="PF07714">
    <property type="entry name" value="PK_Tyr_Ser-Thr"/>
    <property type="match status" value="2"/>
</dbReference>
<evidence type="ECO:0000256" key="1">
    <source>
        <dbReference type="ARBA" id="ARBA00022741"/>
    </source>
</evidence>
<reference evidence="4" key="1">
    <citation type="submission" date="2022-03" db="EMBL/GenBank/DDBJ databases">
        <authorList>
            <person name="Alioto T."/>
            <person name="Alioto T."/>
            <person name="Gomez Garrido J."/>
        </authorList>
    </citation>
    <scope>NUCLEOTIDE SEQUENCE</scope>
</reference>
<sequence length="1227" mass="141728">MEPEMCPNCGELGFNETLIFHELFCYDAYVLSAPSPQNAKQREVDEFMAEKIVKPLEYNGFKCYHGSRNITGGELILQAMSYPITIIPTTIVPVYKDKSFSELRNLLLRPDYLQRIVFLTFDSTKVDHIAISKTCYSIHVDDVCLLQKLFQTIKKNCLKNPLYERKMKYEMKSESVQSEMSEVSQKLKSSIISISTRVQSEMSEISHKLQTSNISISSEDIHTSCMEFSKMENEVKLNNLKSETSAKNLLSHCHHHDDKIRQYAAKMLTKLIQKDLTTFYSSTHLQTFEKEVRHLIENRYVGKCEMSNEFERLYIWILAAIYIKIYKYNDCSLKAHMKASTLKKYKTTQKPFEEFCRKSYYKLIVSLLARIKTWPNRLDKNDLHIQILENCLPFTDKNQFGTGTQMNMTMIIKCFKDLPWDIKHIFVMLLTEKIFEKKYTEPDTGLFVEICNSVWKKPPDIFLEVIERVTEYIEENCTKGILGTCLQLLNVFLGYLKVRRKEDDKLDLIFRHFFRKLVYHPFNDVRTLIAQLIFSEEINAIGICQLGSTCIRVSNHLVEKCIREKLSSVHPDLVFKDQVQTISNALIFKVKTSGREALIHVLKQETLNDVLQTNSTDENYEGFKETSAAVEKCKGHENIVQLVNMSSNGILPYFVVEHGTPLLHFLHEKESQLTWSDMIDILIDITEAVNHCHNKSVIHCDITPASFEVFTSTNGSFRTKLAYFFSAKCTVSQEAIDPAAGYMEVFDCPCFQGDHKESVAAYFSAPETLAYKIFSTCTDIWMVAATFYSVLLYGRQPFQELAHLTVCEFVREIISGHKTEIPNSISTDLWNIELKSYKAHLGAKKDIQYTAKSVCVFINPEDIQRGYLDKYGYFILENKNESMTRVYKDCCKRTDHLCQTVSVRMNQRTRKKIKALTHPNILQVAQILKGPYTTTLVYHPFGKYSGTLNKQGAEIKMNKLLSYFDQLTSALEELHTHNILHCDLRCGHIYLNPDDGTLKLGHFGRVVALEDKWTSPYIFKVMPLDAEKWSALEVRVHGMYSFASDVYNLAIVFWETMNTCFSTDYVNQFVKQTKHGTKDGYSILHSDPMSYCMSRLMDCMYECWSANPTKRPSLGSIKETIKQLQRCYEEYRVLAVNDTSGCSISQSSVYDYQGPQENEDSFSVRETSCRPLEFSLTDNWERVVYELAFFKGIVKNTTNLIDIKETPEYQDVGINPNKTKKNTNILL</sequence>
<name>A0AAD1TAL8_PELCU</name>
<organism evidence="4 5">
    <name type="scientific">Pelobates cultripes</name>
    <name type="common">Western spadefoot toad</name>
    <dbReference type="NCBI Taxonomy" id="61616"/>
    <lineage>
        <taxon>Eukaryota</taxon>
        <taxon>Metazoa</taxon>
        <taxon>Chordata</taxon>
        <taxon>Craniata</taxon>
        <taxon>Vertebrata</taxon>
        <taxon>Euteleostomi</taxon>
        <taxon>Amphibia</taxon>
        <taxon>Batrachia</taxon>
        <taxon>Anura</taxon>
        <taxon>Pelobatoidea</taxon>
        <taxon>Pelobatidae</taxon>
        <taxon>Pelobates</taxon>
    </lineage>
</organism>
<dbReference type="InterPro" id="IPR050198">
    <property type="entry name" value="Non-receptor_tyrosine_kinases"/>
</dbReference>
<dbReference type="InterPro" id="IPR011009">
    <property type="entry name" value="Kinase-like_dom_sf"/>
</dbReference>
<dbReference type="AlphaFoldDB" id="A0AAD1TAL8"/>
<keyword evidence="1" id="KW-0547">Nucleotide-binding</keyword>
<dbReference type="SUPFAM" id="SSF56112">
    <property type="entry name" value="Protein kinase-like (PK-like)"/>
    <property type="match status" value="2"/>
</dbReference>
<dbReference type="InterPro" id="IPR001245">
    <property type="entry name" value="Ser-Thr/Tyr_kinase_cat_dom"/>
</dbReference>
<dbReference type="Proteomes" id="UP001295444">
    <property type="component" value="Chromosome 11"/>
</dbReference>
<accession>A0AAD1TAL8</accession>
<dbReference type="PROSITE" id="PS50011">
    <property type="entry name" value="PROTEIN_KINASE_DOM"/>
    <property type="match status" value="2"/>
</dbReference>
<evidence type="ECO:0000313" key="4">
    <source>
        <dbReference type="EMBL" id="CAH2321919.1"/>
    </source>
</evidence>
<keyword evidence="5" id="KW-1185">Reference proteome</keyword>
<dbReference type="Gene3D" id="1.10.510.10">
    <property type="entry name" value="Transferase(Phosphotransferase) domain 1"/>
    <property type="match status" value="2"/>
</dbReference>
<gene>
    <name evidence="4" type="ORF">PECUL_23A045707</name>
</gene>
<keyword evidence="4" id="KW-0675">Receptor</keyword>
<dbReference type="EMBL" id="OW240922">
    <property type="protein sequence ID" value="CAH2321919.1"/>
    <property type="molecule type" value="Genomic_DNA"/>
</dbReference>
<feature type="domain" description="Protein kinase" evidence="3">
    <location>
        <begin position="857"/>
        <end position="1124"/>
    </location>
</feature>